<dbReference type="SUPFAM" id="SSF52540">
    <property type="entry name" value="P-loop containing nucleoside triphosphate hydrolases"/>
    <property type="match status" value="1"/>
</dbReference>
<keyword evidence="1" id="KW-0378">Hydrolase</keyword>
<protein>
    <submittedName>
        <fullName evidence="1">ATP-dependent protease domain protein</fullName>
    </submittedName>
</protein>
<evidence type="ECO:0000313" key="2">
    <source>
        <dbReference type="Proteomes" id="UP000009144"/>
    </source>
</evidence>
<reference evidence="1 2" key="1">
    <citation type="journal article" date="2012" name="J. Bacteriol.">
        <title>Complete genome sequences of Methylophaga sp. strain JAM1 and Methylophaga sp. strain JAM7.</title>
        <authorList>
            <person name="Villeneuve C."/>
            <person name="Martineau C."/>
            <person name="Mauffrey F."/>
            <person name="Villemur R."/>
        </authorList>
    </citation>
    <scope>NUCLEOTIDE SEQUENCE [LARGE SCALE GENOMIC DNA]</scope>
    <source>
        <strain evidence="1 2">JAM1</strain>
    </source>
</reference>
<reference evidence="1 2" key="2">
    <citation type="journal article" date="2013" name="Int. J. Syst. Evol. Microbiol.">
        <title>Methylophaga nitratireducenticrescens sp. nov. and Methylophaga frappieri sp. nov., isolated from the biofilm of the methanol-fed denitrification system treating the seawater at the Montreal Biodome.</title>
        <authorList>
            <person name="Villeneuve C."/>
            <person name="Martineau C."/>
            <person name="Mauffrey F."/>
            <person name="Villemur R."/>
        </authorList>
    </citation>
    <scope>NUCLEOTIDE SEQUENCE [LARGE SCALE GENOMIC DNA]</scope>
    <source>
        <strain evidence="1 2">JAM1</strain>
    </source>
</reference>
<evidence type="ECO:0000313" key="1">
    <source>
        <dbReference type="EMBL" id="AFI84654.1"/>
    </source>
</evidence>
<dbReference type="InterPro" id="IPR027417">
    <property type="entry name" value="P-loop_NTPase"/>
</dbReference>
<keyword evidence="2" id="KW-1185">Reference proteome</keyword>
<dbReference type="Gene3D" id="3.40.50.300">
    <property type="entry name" value="P-loop containing nucleotide triphosphate hydrolases"/>
    <property type="match status" value="1"/>
</dbReference>
<dbReference type="OrthoDB" id="9809379at2"/>
<dbReference type="RefSeq" id="WP_014707025.1">
    <property type="nucleotide sequence ID" value="NC_017857.3"/>
</dbReference>
<dbReference type="GO" id="GO:0004252">
    <property type="term" value="F:serine-type endopeptidase activity"/>
    <property type="evidence" value="ECO:0007669"/>
    <property type="project" value="InterPro"/>
</dbReference>
<dbReference type="InterPro" id="IPR003959">
    <property type="entry name" value="ATPase_AAA_core"/>
</dbReference>
<dbReference type="Pfam" id="PF00004">
    <property type="entry name" value="AAA"/>
    <property type="match status" value="1"/>
</dbReference>
<dbReference type="GO" id="GO:0016887">
    <property type="term" value="F:ATP hydrolysis activity"/>
    <property type="evidence" value="ECO:0007669"/>
    <property type="project" value="InterPro"/>
</dbReference>
<keyword evidence="1" id="KW-0645">Protease</keyword>
<proteinExistence type="predicted"/>
<dbReference type="EMBL" id="CP003390">
    <property type="protein sequence ID" value="AFI84654.1"/>
    <property type="molecule type" value="Genomic_DNA"/>
</dbReference>
<dbReference type="SMART" id="SM00382">
    <property type="entry name" value="AAA"/>
    <property type="match status" value="1"/>
</dbReference>
<dbReference type="PATRIC" id="fig|754476.3.peg.1814"/>
<dbReference type="PANTHER" id="PTHR43718:SF2">
    <property type="entry name" value="LON PROTEASE HOMOLOG, MITOCHONDRIAL"/>
    <property type="match status" value="1"/>
</dbReference>
<dbReference type="KEGG" id="mej:Q7A_1836"/>
<dbReference type="STRING" id="754476.Q7A_1836"/>
<name>I1XJT5_METNJ</name>
<dbReference type="HOGENOM" id="CLU_058418_0_0_6"/>
<accession>I1XJT5</accession>
<dbReference type="InterPro" id="IPR027065">
    <property type="entry name" value="Lon_Prtase"/>
</dbReference>
<dbReference type="PANTHER" id="PTHR43718">
    <property type="entry name" value="LON PROTEASE"/>
    <property type="match status" value="1"/>
</dbReference>
<dbReference type="InterPro" id="IPR003593">
    <property type="entry name" value="AAA+_ATPase"/>
</dbReference>
<dbReference type="Proteomes" id="UP000009144">
    <property type="component" value="Chromosome"/>
</dbReference>
<dbReference type="GO" id="GO:0004176">
    <property type="term" value="F:ATP-dependent peptidase activity"/>
    <property type="evidence" value="ECO:0007669"/>
    <property type="project" value="InterPro"/>
</dbReference>
<sequence length="327" mass="36549">MTKKTPFIRLYDKQALLKRRETLSKDVVQQTKMMFERLPEVRIRSQLSIEQIKEIVSQLRREFPNFSEATDYINQQLILSAASTSKGSYFSPLLLLGPPGIGKTHYARELANLLGVGFEKIDLSTTTAVMVLSGSSSQWGNSKPGIVASHLLQNHRANPVLVLDEIDKAGQKTGDATNALLTLLEPEAAREFQDEFVQVPMDASHICVIATANNVDPIEEPILSRFKKITVSEPTPDQLRQIAPYALDSLIKQSEIEPIMTATLGTDALNALQLQQINVRQLNEILRLAMFYGVQDKSRQLTEFHITKAVKHIQGDSAKPKPKKNLH</sequence>
<dbReference type="AlphaFoldDB" id="I1XJT5"/>
<dbReference type="eggNOG" id="COG0466">
    <property type="taxonomic scope" value="Bacteria"/>
</dbReference>
<organism evidence="1 2">
    <name type="scientific">Methylophaga nitratireducenticrescens</name>
    <dbReference type="NCBI Taxonomy" id="754476"/>
    <lineage>
        <taxon>Bacteria</taxon>
        <taxon>Pseudomonadati</taxon>
        <taxon>Pseudomonadota</taxon>
        <taxon>Gammaproteobacteria</taxon>
        <taxon>Thiotrichales</taxon>
        <taxon>Piscirickettsiaceae</taxon>
        <taxon>Methylophaga</taxon>
    </lineage>
</organism>
<gene>
    <name evidence="1" type="ordered locus">Q7A_1836</name>
</gene>
<dbReference type="GO" id="GO:0005524">
    <property type="term" value="F:ATP binding"/>
    <property type="evidence" value="ECO:0007669"/>
    <property type="project" value="InterPro"/>
</dbReference>
<dbReference type="GO" id="GO:0006515">
    <property type="term" value="P:protein quality control for misfolded or incompletely synthesized proteins"/>
    <property type="evidence" value="ECO:0007669"/>
    <property type="project" value="TreeGrafter"/>
</dbReference>